<sequence length="83" mass="9839">MAKQLETRPHTGQVETEWTQIEVVMNKVAEKVLGYSERKVNNRWFDEHCKKALDHTITKKIRYGEIERHNYTKTLPKRNGKTA</sequence>
<dbReference type="EMBL" id="JASPKY010000535">
    <property type="protein sequence ID" value="KAK9693645.1"/>
    <property type="molecule type" value="Genomic_DNA"/>
</dbReference>
<organism evidence="1 2">
    <name type="scientific">Popillia japonica</name>
    <name type="common">Japanese beetle</name>
    <dbReference type="NCBI Taxonomy" id="7064"/>
    <lineage>
        <taxon>Eukaryota</taxon>
        <taxon>Metazoa</taxon>
        <taxon>Ecdysozoa</taxon>
        <taxon>Arthropoda</taxon>
        <taxon>Hexapoda</taxon>
        <taxon>Insecta</taxon>
        <taxon>Pterygota</taxon>
        <taxon>Neoptera</taxon>
        <taxon>Endopterygota</taxon>
        <taxon>Coleoptera</taxon>
        <taxon>Polyphaga</taxon>
        <taxon>Scarabaeiformia</taxon>
        <taxon>Scarabaeidae</taxon>
        <taxon>Rutelinae</taxon>
        <taxon>Popillia</taxon>
    </lineage>
</organism>
<name>A0AAW1IUU9_POPJA</name>
<reference evidence="1 2" key="1">
    <citation type="journal article" date="2024" name="BMC Genomics">
        <title>De novo assembly and annotation of Popillia japonica's genome with initial clues to its potential as an invasive pest.</title>
        <authorList>
            <person name="Cucini C."/>
            <person name="Boschi S."/>
            <person name="Funari R."/>
            <person name="Cardaioli E."/>
            <person name="Iannotti N."/>
            <person name="Marturano G."/>
            <person name="Paoli F."/>
            <person name="Bruttini M."/>
            <person name="Carapelli A."/>
            <person name="Frati F."/>
            <person name="Nardi F."/>
        </authorList>
    </citation>
    <scope>NUCLEOTIDE SEQUENCE [LARGE SCALE GENOMIC DNA]</scope>
    <source>
        <strain evidence="1">DMR45628</strain>
    </source>
</reference>
<keyword evidence="2" id="KW-1185">Reference proteome</keyword>
<dbReference type="AlphaFoldDB" id="A0AAW1IUU9"/>
<proteinExistence type="predicted"/>
<gene>
    <name evidence="1" type="ORF">QE152_g34057</name>
</gene>
<evidence type="ECO:0000313" key="2">
    <source>
        <dbReference type="Proteomes" id="UP001458880"/>
    </source>
</evidence>
<evidence type="ECO:0000313" key="1">
    <source>
        <dbReference type="EMBL" id="KAK9693645.1"/>
    </source>
</evidence>
<comment type="caution">
    <text evidence="1">The sequence shown here is derived from an EMBL/GenBank/DDBJ whole genome shotgun (WGS) entry which is preliminary data.</text>
</comment>
<dbReference type="Proteomes" id="UP001458880">
    <property type="component" value="Unassembled WGS sequence"/>
</dbReference>
<accession>A0AAW1IUU9</accession>
<protein>
    <submittedName>
        <fullName evidence="1">Uncharacterized protein</fullName>
    </submittedName>
</protein>